<name>A0ABP6ZG89_9ACTN</name>
<dbReference type="CDD" id="cd07185">
    <property type="entry name" value="OmpA_C-like"/>
    <property type="match status" value="1"/>
</dbReference>
<evidence type="ECO:0000256" key="9">
    <source>
        <dbReference type="SAM" id="Phobius"/>
    </source>
</evidence>
<evidence type="ECO:0000256" key="1">
    <source>
        <dbReference type="ARBA" id="ARBA00004162"/>
    </source>
</evidence>
<organism evidence="11 12">
    <name type="scientific">Kineosporia mesophila</name>
    <dbReference type="NCBI Taxonomy" id="566012"/>
    <lineage>
        <taxon>Bacteria</taxon>
        <taxon>Bacillati</taxon>
        <taxon>Actinomycetota</taxon>
        <taxon>Actinomycetes</taxon>
        <taxon>Kineosporiales</taxon>
        <taxon>Kineosporiaceae</taxon>
        <taxon>Kineosporia</taxon>
    </lineage>
</organism>
<dbReference type="InterPro" id="IPR006665">
    <property type="entry name" value="OmpA-like"/>
</dbReference>
<keyword evidence="4 9" id="KW-0812">Transmembrane</keyword>
<evidence type="ECO:0000256" key="6">
    <source>
        <dbReference type="ARBA" id="ARBA00023136"/>
    </source>
</evidence>
<dbReference type="PROSITE" id="PS51123">
    <property type="entry name" value="OMPA_2"/>
    <property type="match status" value="1"/>
</dbReference>
<evidence type="ECO:0000313" key="11">
    <source>
        <dbReference type="EMBL" id="GAA3607647.1"/>
    </source>
</evidence>
<dbReference type="Gene3D" id="3.30.1330.60">
    <property type="entry name" value="OmpA-like domain"/>
    <property type="match status" value="1"/>
</dbReference>
<keyword evidence="6 7" id="KW-0472">Membrane</keyword>
<dbReference type="SUPFAM" id="SSF103088">
    <property type="entry name" value="OmpA-like"/>
    <property type="match status" value="1"/>
</dbReference>
<evidence type="ECO:0000256" key="5">
    <source>
        <dbReference type="ARBA" id="ARBA00022989"/>
    </source>
</evidence>
<reference evidence="12" key="1">
    <citation type="journal article" date="2019" name="Int. J. Syst. Evol. Microbiol.">
        <title>The Global Catalogue of Microorganisms (GCM) 10K type strain sequencing project: providing services to taxonomists for standard genome sequencing and annotation.</title>
        <authorList>
            <consortium name="The Broad Institute Genomics Platform"/>
            <consortium name="The Broad Institute Genome Sequencing Center for Infectious Disease"/>
            <person name="Wu L."/>
            <person name="Ma J."/>
        </authorList>
    </citation>
    <scope>NUCLEOTIDE SEQUENCE [LARGE SCALE GENOMIC DNA]</scope>
    <source>
        <strain evidence="12">JCM 16902</strain>
    </source>
</reference>
<dbReference type="InterPro" id="IPR036737">
    <property type="entry name" value="OmpA-like_sf"/>
</dbReference>
<keyword evidence="5 9" id="KW-1133">Transmembrane helix</keyword>
<sequence>MSGGGGKRRGHEEEHEEHENHERWLVSYADMMTLLMVLFIVLFAISQVDEKRFAELKTGLASGFGAPAQILEGGTALLDAGGAVAPDDPNLAGSSGNQKTDGTSGSSGNLGNIDPKKVAELAKATQDAQVKGEVNNLKKARDNLKKALQKAGLKNGATFRFNERGLVVTIATDNVLFKSGSDTLEPQGRKILRALGPTLRQLPNQLSIEGHTNSIPIHTAQFPSNWDLSSSRANRVLIYMNTRDKIPYGRMSSTGFADTEPLLPASDPKALARNRRVQIIVLAQVDDSAGQSVEELGNSSGSSSD</sequence>
<keyword evidence="11" id="KW-0969">Cilium</keyword>
<evidence type="ECO:0000256" key="3">
    <source>
        <dbReference type="ARBA" id="ARBA00022475"/>
    </source>
</evidence>
<comment type="caution">
    <text evidence="11">The sequence shown here is derived from an EMBL/GenBank/DDBJ whole genome shotgun (WGS) entry which is preliminary data.</text>
</comment>
<evidence type="ECO:0000256" key="7">
    <source>
        <dbReference type="PROSITE-ProRule" id="PRU00473"/>
    </source>
</evidence>
<dbReference type="Pfam" id="PF00691">
    <property type="entry name" value="OmpA"/>
    <property type="match status" value="1"/>
</dbReference>
<dbReference type="Pfam" id="PF13677">
    <property type="entry name" value="MotB_plug"/>
    <property type="match status" value="1"/>
</dbReference>
<feature type="domain" description="OmpA-like" evidence="10">
    <location>
        <begin position="164"/>
        <end position="285"/>
    </location>
</feature>
<evidence type="ECO:0000313" key="12">
    <source>
        <dbReference type="Proteomes" id="UP001501074"/>
    </source>
</evidence>
<keyword evidence="12" id="KW-1185">Reference proteome</keyword>
<dbReference type="PANTHER" id="PTHR30329">
    <property type="entry name" value="STATOR ELEMENT OF FLAGELLAR MOTOR COMPLEX"/>
    <property type="match status" value="1"/>
</dbReference>
<dbReference type="Proteomes" id="UP001501074">
    <property type="component" value="Unassembled WGS sequence"/>
</dbReference>
<protein>
    <submittedName>
        <fullName evidence="11">Flagellar motor protein MotB</fullName>
    </submittedName>
</protein>
<dbReference type="EMBL" id="BAAAZO010000003">
    <property type="protein sequence ID" value="GAA3607647.1"/>
    <property type="molecule type" value="Genomic_DNA"/>
</dbReference>
<keyword evidence="11" id="KW-0966">Cell projection</keyword>
<keyword evidence="3" id="KW-1003">Cell membrane</keyword>
<evidence type="ECO:0000256" key="2">
    <source>
        <dbReference type="ARBA" id="ARBA00008914"/>
    </source>
</evidence>
<comment type="subcellular location">
    <subcellularLocation>
        <location evidence="1">Cell membrane</location>
        <topology evidence="1">Single-pass membrane protein</topology>
    </subcellularLocation>
</comment>
<feature type="region of interest" description="Disordered" evidence="8">
    <location>
        <begin position="1"/>
        <end position="20"/>
    </location>
</feature>
<proteinExistence type="inferred from homology"/>
<evidence type="ECO:0000256" key="4">
    <source>
        <dbReference type="ARBA" id="ARBA00022692"/>
    </source>
</evidence>
<evidence type="ECO:0000259" key="10">
    <source>
        <dbReference type="PROSITE" id="PS51123"/>
    </source>
</evidence>
<feature type="transmembrane region" description="Helical" evidence="9">
    <location>
        <begin position="25"/>
        <end position="45"/>
    </location>
</feature>
<keyword evidence="11" id="KW-0282">Flagellum</keyword>
<dbReference type="PANTHER" id="PTHR30329:SF21">
    <property type="entry name" value="LIPOPROTEIN YIAD-RELATED"/>
    <property type="match status" value="1"/>
</dbReference>
<feature type="region of interest" description="Disordered" evidence="8">
    <location>
        <begin position="87"/>
        <end position="114"/>
    </location>
</feature>
<feature type="compositionally biased region" description="Polar residues" evidence="8">
    <location>
        <begin position="92"/>
        <end position="110"/>
    </location>
</feature>
<dbReference type="InterPro" id="IPR050330">
    <property type="entry name" value="Bact_OuterMem_StrucFunc"/>
</dbReference>
<comment type="similarity">
    <text evidence="2">Belongs to the MotB family.</text>
</comment>
<gene>
    <name evidence="11" type="ORF">GCM10022223_24520</name>
</gene>
<accession>A0ABP6ZG89</accession>
<dbReference type="RefSeq" id="WP_231483798.1">
    <property type="nucleotide sequence ID" value="NZ_BAAAZO010000003.1"/>
</dbReference>
<evidence type="ECO:0000256" key="8">
    <source>
        <dbReference type="SAM" id="MobiDB-lite"/>
    </source>
</evidence>
<dbReference type="InterPro" id="IPR025713">
    <property type="entry name" value="MotB-like_N_dom"/>
</dbReference>
<feature type="compositionally biased region" description="Basic and acidic residues" evidence="8">
    <location>
        <begin position="10"/>
        <end position="20"/>
    </location>
</feature>